<dbReference type="InterPro" id="IPR014718">
    <property type="entry name" value="GH-type_carb-bd"/>
</dbReference>
<dbReference type="PIRSF" id="PIRSF005096">
    <property type="entry name" value="GALM"/>
    <property type="match status" value="1"/>
</dbReference>
<dbReference type="InterPro" id="IPR047215">
    <property type="entry name" value="Galactose_mutarotase-like"/>
</dbReference>
<dbReference type="Proteomes" id="UP000315751">
    <property type="component" value="Unassembled WGS sequence"/>
</dbReference>
<protein>
    <recommendedName>
        <fullName evidence="5">Aldose 1-epimerase</fullName>
        <ecNumber evidence="5">5.1.3.3</ecNumber>
    </recommendedName>
</protein>
<dbReference type="GO" id="GO:0006006">
    <property type="term" value="P:glucose metabolic process"/>
    <property type="evidence" value="ECO:0007669"/>
    <property type="project" value="TreeGrafter"/>
</dbReference>
<evidence type="ECO:0000256" key="8">
    <source>
        <dbReference type="PIRSR" id="PIRSR005096-3"/>
    </source>
</evidence>
<accession>A0A560GUH1</accession>
<dbReference type="PANTHER" id="PTHR10091">
    <property type="entry name" value="ALDOSE-1-EPIMERASE"/>
    <property type="match status" value="1"/>
</dbReference>
<comment type="catalytic activity">
    <reaction evidence="5">
        <text>alpha-D-glucose = beta-D-glucose</text>
        <dbReference type="Rhea" id="RHEA:10264"/>
        <dbReference type="ChEBI" id="CHEBI:15903"/>
        <dbReference type="ChEBI" id="CHEBI:17925"/>
        <dbReference type="EC" id="5.1.3.3"/>
    </reaction>
</comment>
<dbReference type="InterPro" id="IPR008183">
    <property type="entry name" value="Aldose_1/G6P_1-epimerase"/>
</dbReference>
<feature type="active site" description="Proton acceptor" evidence="6">
    <location>
        <position position="336"/>
    </location>
</feature>
<dbReference type="UniPathway" id="UPA00242"/>
<keyword evidence="11" id="KW-1185">Reference proteome</keyword>
<evidence type="ECO:0000256" key="1">
    <source>
        <dbReference type="ARBA" id="ARBA00005028"/>
    </source>
</evidence>
<comment type="similarity">
    <text evidence="2 5">Belongs to the aldose epimerase family.</text>
</comment>
<comment type="pathway">
    <text evidence="1 5">Carbohydrate metabolism; hexose metabolism.</text>
</comment>
<sequence>MSGTKRTLGRCATVIACLIPLAGAPMAGNPALAATVERAPWGMTPEGERAETLTLSTENARLTLSTYGARMVSLQLPDREGHSSDVLVFPKDPATLAGFWVMAGASVGRFANRIANGAFPLDGRIYQVDRNLGPNTLHGGVKGFDNRMWQAKAVADGVEFHYVSADGEMGFPGTMDVRVTYRLLQQDGQTVVAIDYAATTDKPTVVNLTNHAFFNLAGAGQPLDGQAITLAADRYTPTSPDAIPDGSIVPVDGTRFDLRHATGLDAILKTGGMDQNFVLPTPGSVAPSLAAPVATVTDSASGRVMRVYTTEPGLQFYLPAKPPALNGTPAPGFSLETQHFPDSPNHPAFPSTILRPGQTFQSTTRYVFTIGR</sequence>
<dbReference type="EMBL" id="VITR01000015">
    <property type="protein sequence ID" value="TWB37204.1"/>
    <property type="molecule type" value="Genomic_DNA"/>
</dbReference>
<gene>
    <name evidence="10" type="ORF">FBZ90_11517</name>
</gene>
<dbReference type="Pfam" id="PF01263">
    <property type="entry name" value="Aldose_epim"/>
    <property type="match status" value="1"/>
</dbReference>
<proteinExistence type="inferred from homology"/>
<feature type="active site" description="Proton donor" evidence="6">
    <location>
        <position position="211"/>
    </location>
</feature>
<dbReference type="PANTHER" id="PTHR10091:SF0">
    <property type="entry name" value="GALACTOSE MUTAROTASE"/>
    <property type="match status" value="1"/>
</dbReference>
<feature type="chain" id="PRO_5021733660" description="Aldose 1-epimerase" evidence="9">
    <location>
        <begin position="28"/>
        <end position="372"/>
    </location>
</feature>
<feature type="binding site" evidence="7">
    <location>
        <position position="274"/>
    </location>
    <ligand>
        <name>beta-D-galactose</name>
        <dbReference type="ChEBI" id="CHEBI:27667"/>
    </ligand>
</feature>
<evidence type="ECO:0000256" key="5">
    <source>
        <dbReference type="PIRNR" id="PIRNR005096"/>
    </source>
</evidence>
<keyword evidence="3 5" id="KW-0413">Isomerase</keyword>
<dbReference type="InterPro" id="IPR011013">
    <property type="entry name" value="Gal_mutarotase_sf_dom"/>
</dbReference>
<keyword evidence="4 5" id="KW-0119">Carbohydrate metabolism</keyword>
<dbReference type="GO" id="GO:0005737">
    <property type="term" value="C:cytoplasm"/>
    <property type="evidence" value="ECO:0007669"/>
    <property type="project" value="TreeGrafter"/>
</dbReference>
<dbReference type="OrthoDB" id="9779408at2"/>
<evidence type="ECO:0000256" key="7">
    <source>
        <dbReference type="PIRSR" id="PIRSR005096-2"/>
    </source>
</evidence>
<name>A0A560GUH1_9PROT</name>
<comment type="caution">
    <text evidence="10">The sequence shown here is derived from an EMBL/GenBank/DDBJ whole genome shotgun (WGS) entry which is preliminary data.</text>
</comment>
<dbReference type="AlphaFoldDB" id="A0A560GUH1"/>
<evidence type="ECO:0000256" key="2">
    <source>
        <dbReference type="ARBA" id="ARBA00006206"/>
    </source>
</evidence>
<dbReference type="SUPFAM" id="SSF74650">
    <property type="entry name" value="Galactose mutarotase-like"/>
    <property type="match status" value="1"/>
</dbReference>
<dbReference type="GO" id="GO:0033499">
    <property type="term" value="P:galactose catabolic process via UDP-galactose, Leloir pathway"/>
    <property type="evidence" value="ECO:0007669"/>
    <property type="project" value="TreeGrafter"/>
</dbReference>
<evidence type="ECO:0000256" key="4">
    <source>
        <dbReference type="ARBA" id="ARBA00023277"/>
    </source>
</evidence>
<dbReference type="Gene3D" id="2.70.98.10">
    <property type="match status" value="1"/>
</dbReference>
<keyword evidence="9" id="KW-0732">Signal</keyword>
<feature type="signal peptide" evidence="9">
    <location>
        <begin position="1"/>
        <end position="27"/>
    </location>
</feature>
<evidence type="ECO:0000256" key="9">
    <source>
        <dbReference type="SAM" id="SignalP"/>
    </source>
</evidence>
<evidence type="ECO:0000313" key="11">
    <source>
        <dbReference type="Proteomes" id="UP000315751"/>
    </source>
</evidence>
<organism evidence="10 11">
    <name type="scientific">Nitrospirillum amazonense</name>
    <dbReference type="NCBI Taxonomy" id="28077"/>
    <lineage>
        <taxon>Bacteria</taxon>
        <taxon>Pseudomonadati</taxon>
        <taxon>Pseudomonadota</taxon>
        <taxon>Alphaproteobacteria</taxon>
        <taxon>Rhodospirillales</taxon>
        <taxon>Azospirillaceae</taxon>
        <taxon>Nitrospirillum</taxon>
    </lineage>
</organism>
<dbReference type="GO" id="GO:0030246">
    <property type="term" value="F:carbohydrate binding"/>
    <property type="evidence" value="ECO:0007669"/>
    <property type="project" value="InterPro"/>
</dbReference>
<evidence type="ECO:0000256" key="3">
    <source>
        <dbReference type="ARBA" id="ARBA00023235"/>
    </source>
</evidence>
<evidence type="ECO:0000256" key="6">
    <source>
        <dbReference type="PIRSR" id="PIRSR005096-1"/>
    </source>
</evidence>
<reference evidence="10 11" key="1">
    <citation type="submission" date="2019-06" db="EMBL/GenBank/DDBJ databases">
        <title>Genomic Encyclopedia of Type Strains, Phase IV (KMG-V): Genome sequencing to study the core and pangenomes of soil and plant-associated prokaryotes.</title>
        <authorList>
            <person name="Whitman W."/>
        </authorList>
    </citation>
    <scope>NUCLEOTIDE SEQUENCE [LARGE SCALE GENOMIC DNA]</scope>
    <source>
        <strain evidence="10 11">BR 11622</strain>
    </source>
</reference>
<dbReference type="InterPro" id="IPR015443">
    <property type="entry name" value="Aldose_1-epimerase"/>
</dbReference>
<feature type="binding site" evidence="8">
    <location>
        <begin position="112"/>
        <end position="113"/>
    </location>
    <ligand>
        <name>beta-D-galactose</name>
        <dbReference type="ChEBI" id="CHEBI:27667"/>
    </ligand>
</feature>
<dbReference type="RefSeq" id="WP_145735149.1">
    <property type="nucleotide sequence ID" value="NZ_VITR01000015.1"/>
</dbReference>
<dbReference type="EC" id="5.1.3.3" evidence="5"/>
<dbReference type="CDD" id="cd09019">
    <property type="entry name" value="galactose_mutarotase_like"/>
    <property type="match status" value="1"/>
</dbReference>
<evidence type="ECO:0000313" key="10">
    <source>
        <dbReference type="EMBL" id="TWB37204.1"/>
    </source>
</evidence>
<dbReference type="GO" id="GO:0004034">
    <property type="term" value="F:aldose 1-epimerase activity"/>
    <property type="evidence" value="ECO:0007669"/>
    <property type="project" value="UniProtKB-EC"/>
</dbReference>